<organism evidence="2 3">
    <name type="scientific">Chitinophaga pinensis</name>
    <dbReference type="NCBI Taxonomy" id="79329"/>
    <lineage>
        <taxon>Bacteria</taxon>
        <taxon>Pseudomonadati</taxon>
        <taxon>Bacteroidota</taxon>
        <taxon>Chitinophagia</taxon>
        <taxon>Chitinophagales</taxon>
        <taxon>Chitinophagaceae</taxon>
        <taxon>Chitinophaga</taxon>
    </lineage>
</organism>
<dbReference type="InterPro" id="IPR007352">
    <property type="entry name" value="DUF420"/>
</dbReference>
<feature type="transmembrane region" description="Helical" evidence="1">
    <location>
        <begin position="126"/>
        <end position="150"/>
    </location>
</feature>
<dbReference type="Pfam" id="PF04238">
    <property type="entry name" value="DUF420"/>
    <property type="match status" value="1"/>
</dbReference>
<accession>A0A5C6LYI6</accession>
<dbReference type="OrthoDB" id="9811380at2"/>
<evidence type="ECO:0000313" key="3">
    <source>
        <dbReference type="Proteomes" id="UP000318815"/>
    </source>
</evidence>
<keyword evidence="1" id="KW-0812">Transmembrane</keyword>
<keyword evidence="3" id="KW-1185">Reference proteome</keyword>
<dbReference type="AlphaFoldDB" id="A0A5C6LYI6"/>
<evidence type="ECO:0000256" key="1">
    <source>
        <dbReference type="SAM" id="Phobius"/>
    </source>
</evidence>
<sequence>MDIKSKNLNLPIAIISIVIPVLVAILFYLPRPNIEAGFNVQILPLFHAVLNSATAVMLLASLYFIKRGQIKAHKVTNLIAVALSSVFLLSYVTYHFFTESTKYGDVNHDQVVDAAEKAAISGSAGIYYFILLTHIVLAAVIVPLVLFTLLRGFQSDFERHKKIARYTWPIWFYVAVTGVVVYVMISPYY</sequence>
<keyword evidence="1" id="KW-1133">Transmembrane helix</keyword>
<comment type="caution">
    <text evidence="2">The sequence shown here is derived from an EMBL/GenBank/DDBJ whole genome shotgun (WGS) entry which is preliminary data.</text>
</comment>
<dbReference type="PANTHER" id="PTHR37692:SF1">
    <property type="entry name" value="DUF420 DOMAIN-CONTAINING PROTEIN"/>
    <property type="match status" value="1"/>
</dbReference>
<feature type="transmembrane region" description="Helical" evidence="1">
    <location>
        <begin position="77"/>
        <end position="97"/>
    </location>
</feature>
<feature type="transmembrane region" description="Helical" evidence="1">
    <location>
        <begin position="12"/>
        <end position="30"/>
    </location>
</feature>
<dbReference type="EMBL" id="VOHS01000003">
    <property type="protein sequence ID" value="TWW01707.1"/>
    <property type="molecule type" value="Genomic_DNA"/>
</dbReference>
<evidence type="ECO:0000313" key="2">
    <source>
        <dbReference type="EMBL" id="TWW01707.1"/>
    </source>
</evidence>
<proteinExistence type="predicted"/>
<name>A0A5C6LYI6_9BACT</name>
<protein>
    <submittedName>
        <fullName evidence="2">DUF420 domain-containing protein</fullName>
    </submittedName>
</protein>
<dbReference type="PANTHER" id="PTHR37692">
    <property type="entry name" value="HYPOTHETICAL MEMBRANE SPANNING PROTEIN"/>
    <property type="match status" value="1"/>
</dbReference>
<feature type="transmembrane region" description="Helical" evidence="1">
    <location>
        <begin position="42"/>
        <end position="65"/>
    </location>
</feature>
<keyword evidence="1" id="KW-0472">Membrane</keyword>
<dbReference type="Proteomes" id="UP000318815">
    <property type="component" value="Unassembled WGS sequence"/>
</dbReference>
<reference evidence="2 3" key="1">
    <citation type="submission" date="2019-08" db="EMBL/GenBank/DDBJ databases">
        <title>Whole genome sequencing of chitin degrading bacteria Chitinophaga pinensis YS16.</title>
        <authorList>
            <person name="Singh R.P."/>
            <person name="Manchanda G."/>
            <person name="Maurya I.K."/>
            <person name="Joshi N.K."/>
            <person name="Srivastava A.K."/>
        </authorList>
    </citation>
    <scope>NUCLEOTIDE SEQUENCE [LARGE SCALE GENOMIC DNA]</scope>
    <source>
        <strain evidence="2 3">YS-16</strain>
    </source>
</reference>
<gene>
    <name evidence="2" type="ORF">FEF09_03865</name>
</gene>
<feature type="transmembrane region" description="Helical" evidence="1">
    <location>
        <begin position="170"/>
        <end position="188"/>
    </location>
</feature>